<evidence type="ECO:0000313" key="1">
    <source>
        <dbReference type="EMBL" id="EFO18891.1"/>
    </source>
</evidence>
<gene>
    <name evidence="1" type="ORF">LOAG_09603</name>
</gene>
<accession>A0A1S0TS48</accession>
<reference evidence="1" key="1">
    <citation type="submission" date="2012-04" db="EMBL/GenBank/DDBJ databases">
        <title>The Genome Sequence of Loa loa.</title>
        <authorList>
            <consortium name="The Broad Institute Genome Sequencing Platform"/>
            <consortium name="Broad Institute Genome Sequencing Center for Infectious Disease"/>
            <person name="Nutman T.B."/>
            <person name="Fink D.L."/>
            <person name="Russ C."/>
            <person name="Young S."/>
            <person name="Zeng Q."/>
            <person name="Gargeya S."/>
            <person name="Alvarado L."/>
            <person name="Berlin A."/>
            <person name="Chapman S.B."/>
            <person name="Chen Z."/>
            <person name="Freedman E."/>
            <person name="Gellesch M."/>
            <person name="Goldberg J."/>
            <person name="Griggs A."/>
            <person name="Gujja S."/>
            <person name="Heilman E.R."/>
            <person name="Heiman D."/>
            <person name="Howarth C."/>
            <person name="Mehta T."/>
            <person name="Neiman D."/>
            <person name="Pearson M."/>
            <person name="Roberts A."/>
            <person name="Saif S."/>
            <person name="Shea T."/>
            <person name="Shenoy N."/>
            <person name="Sisk P."/>
            <person name="Stolte C."/>
            <person name="Sykes S."/>
            <person name="White J."/>
            <person name="Yandava C."/>
            <person name="Haas B."/>
            <person name="Henn M.R."/>
            <person name="Nusbaum C."/>
            <person name="Birren B."/>
        </authorList>
    </citation>
    <scope>NUCLEOTIDE SEQUENCE [LARGE SCALE GENOMIC DNA]</scope>
</reference>
<name>A0A1S0TS48_LOALO</name>
<dbReference type="AlphaFoldDB" id="A0A1S0TS48"/>
<dbReference type="CTD" id="9947044"/>
<dbReference type="KEGG" id="loa:LOAG_09603"/>
<dbReference type="GeneID" id="9947044"/>
<dbReference type="InParanoid" id="A0A1S0TS48"/>
<organism evidence="1">
    <name type="scientific">Loa loa</name>
    <name type="common">Eye worm</name>
    <name type="synonym">Filaria loa</name>
    <dbReference type="NCBI Taxonomy" id="7209"/>
    <lineage>
        <taxon>Eukaryota</taxon>
        <taxon>Metazoa</taxon>
        <taxon>Ecdysozoa</taxon>
        <taxon>Nematoda</taxon>
        <taxon>Chromadorea</taxon>
        <taxon>Rhabditida</taxon>
        <taxon>Spirurina</taxon>
        <taxon>Spiruromorpha</taxon>
        <taxon>Filarioidea</taxon>
        <taxon>Onchocercidae</taxon>
        <taxon>Loa</taxon>
    </lineage>
</organism>
<proteinExistence type="predicted"/>
<sequence>MISDDITGLKTFLVLADTNRNQELVCFCILRSLNCKHALRASISHTVRFNDDGKNRYDKIILILSINNCFRITNQTFRQIHIITCKKPGIRSTTTGTHSKSVIL</sequence>
<dbReference type="RefSeq" id="XP_003145178.1">
    <property type="nucleotide sequence ID" value="XM_003145130.1"/>
</dbReference>
<protein>
    <submittedName>
        <fullName evidence="1">Uncharacterized protein</fullName>
    </submittedName>
</protein>
<dbReference type="EMBL" id="JH712210">
    <property type="protein sequence ID" value="EFO18891.1"/>
    <property type="molecule type" value="Genomic_DNA"/>
</dbReference>